<protein>
    <submittedName>
        <fullName evidence="2">CinA family protein</fullName>
    </submittedName>
</protein>
<dbReference type="Proteomes" id="UP001206206">
    <property type="component" value="Unassembled WGS sequence"/>
</dbReference>
<dbReference type="InterPro" id="IPR036653">
    <property type="entry name" value="CinA-like_C"/>
</dbReference>
<feature type="domain" description="CinA C-terminal" evidence="1">
    <location>
        <begin position="3"/>
        <end position="151"/>
    </location>
</feature>
<dbReference type="Pfam" id="PF02464">
    <property type="entry name" value="CinA"/>
    <property type="match status" value="1"/>
</dbReference>
<evidence type="ECO:0000313" key="2">
    <source>
        <dbReference type="EMBL" id="MCQ4045071.1"/>
    </source>
</evidence>
<dbReference type="EMBL" id="JANFNH010000036">
    <property type="protein sequence ID" value="MCQ4045071.1"/>
    <property type="molecule type" value="Genomic_DNA"/>
</dbReference>
<dbReference type="SUPFAM" id="SSF142433">
    <property type="entry name" value="CinA-like"/>
    <property type="match status" value="1"/>
</dbReference>
<dbReference type="NCBIfam" id="TIGR00199">
    <property type="entry name" value="PncC_domain"/>
    <property type="match status" value="1"/>
</dbReference>
<proteinExistence type="predicted"/>
<dbReference type="Gene3D" id="3.90.950.20">
    <property type="entry name" value="CinA-like"/>
    <property type="match status" value="1"/>
</dbReference>
<comment type="caution">
    <text evidence="2">The sequence shown here is derived from an EMBL/GenBank/DDBJ whole genome shotgun (WGS) entry which is preliminary data.</text>
</comment>
<sequence length="174" mass="17396">MTAAEALALLERQGATLAVAESLTGGLVAAAITAVPGASRAFRGSVTAYATDVKRDVLGVDGALLAARGAVDPLVAREMAQGVRRLLGATWGLATTGVAGPDPQDGKEVGTVHVAIAGPWGAWADSPRLSGDRAAIRDATVGAALELLVEAVRGGRKAAGVNARAQDTEQHGGI</sequence>
<dbReference type="RefSeq" id="WP_255931203.1">
    <property type="nucleotide sequence ID" value="NZ_JANFNH010000036.1"/>
</dbReference>
<dbReference type="InterPro" id="IPR008136">
    <property type="entry name" value="CinA_C"/>
</dbReference>
<keyword evidence="3" id="KW-1185">Reference proteome</keyword>
<gene>
    <name evidence="2" type="ORF">NON19_24305</name>
</gene>
<organism evidence="2 3">
    <name type="scientific">Streptantibioticus rubrisoli</name>
    <dbReference type="NCBI Taxonomy" id="1387313"/>
    <lineage>
        <taxon>Bacteria</taxon>
        <taxon>Bacillati</taxon>
        <taxon>Actinomycetota</taxon>
        <taxon>Actinomycetes</taxon>
        <taxon>Kitasatosporales</taxon>
        <taxon>Streptomycetaceae</taxon>
        <taxon>Streptantibioticus</taxon>
    </lineage>
</organism>
<accession>A0ABT1PI80</accession>
<reference evidence="2 3" key="1">
    <citation type="submission" date="2022-06" db="EMBL/GenBank/DDBJ databases">
        <title>Draft genome sequence of type strain Streptomyces rubrisoli DSM 42083.</title>
        <authorList>
            <person name="Duangmal K."/>
            <person name="Klaysubun C."/>
        </authorList>
    </citation>
    <scope>NUCLEOTIDE SEQUENCE [LARGE SCALE GENOMIC DNA]</scope>
    <source>
        <strain evidence="2 3">DSM 42083</strain>
    </source>
</reference>
<evidence type="ECO:0000313" key="3">
    <source>
        <dbReference type="Proteomes" id="UP001206206"/>
    </source>
</evidence>
<name>A0ABT1PI80_9ACTN</name>
<evidence type="ECO:0000259" key="1">
    <source>
        <dbReference type="Pfam" id="PF02464"/>
    </source>
</evidence>